<feature type="transmembrane region" description="Helical" evidence="8">
    <location>
        <begin position="165"/>
        <end position="188"/>
    </location>
</feature>
<evidence type="ECO:0000256" key="1">
    <source>
        <dbReference type="ARBA" id="ARBA00004651"/>
    </source>
</evidence>
<evidence type="ECO:0000256" key="3">
    <source>
        <dbReference type="ARBA" id="ARBA00022448"/>
    </source>
</evidence>
<keyword evidence="6 8" id="KW-1133">Transmembrane helix</keyword>
<protein>
    <recommendedName>
        <fullName evidence="8">Probable membrane transporter protein</fullName>
    </recommendedName>
</protein>
<evidence type="ECO:0000256" key="4">
    <source>
        <dbReference type="ARBA" id="ARBA00022475"/>
    </source>
</evidence>
<feature type="transmembrane region" description="Helical" evidence="8">
    <location>
        <begin position="7"/>
        <end position="37"/>
    </location>
</feature>
<gene>
    <name evidence="9" type="ORF">DL239_04575</name>
</gene>
<evidence type="ECO:0000256" key="5">
    <source>
        <dbReference type="ARBA" id="ARBA00022692"/>
    </source>
</evidence>
<name>A0ABX0W488_9RHOB</name>
<feature type="transmembrane region" description="Helical" evidence="8">
    <location>
        <begin position="226"/>
        <end position="243"/>
    </location>
</feature>
<evidence type="ECO:0000256" key="7">
    <source>
        <dbReference type="ARBA" id="ARBA00023136"/>
    </source>
</evidence>
<dbReference type="EMBL" id="QHLQ01000003">
    <property type="protein sequence ID" value="NIZ60246.1"/>
    <property type="molecule type" value="Genomic_DNA"/>
</dbReference>
<keyword evidence="5 8" id="KW-0812">Transmembrane</keyword>
<evidence type="ECO:0000256" key="8">
    <source>
        <dbReference type="RuleBase" id="RU363041"/>
    </source>
</evidence>
<dbReference type="Proteomes" id="UP001429564">
    <property type="component" value="Unassembled WGS sequence"/>
</dbReference>
<feature type="transmembrane region" description="Helical" evidence="8">
    <location>
        <begin position="98"/>
        <end position="116"/>
    </location>
</feature>
<reference evidence="9 10" key="1">
    <citation type="submission" date="2018-05" db="EMBL/GenBank/DDBJ databases">
        <authorList>
            <person name="Zhang Y.-J."/>
        </authorList>
    </citation>
    <scope>NUCLEOTIDE SEQUENCE [LARGE SCALE GENOMIC DNA]</scope>
    <source>
        <strain evidence="9 10">CY04</strain>
    </source>
</reference>
<keyword evidence="3" id="KW-0813">Transport</keyword>
<keyword evidence="7 8" id="KW-0472">Membrane</keyword>
<comment type="similarity">
    <text evidence="2 8">Belongs to the 4-toluene sulfonate uptake permease (TSUP) (TC 2.A.102) family.</text>
</comment>
<dbReference type="InterPro" id="IPR052017">
    <property type="entry name" value="TSUP"/>
</dbReference>
<comment type="caution">
    <text evidence="9">The sequence shown here is derived from an EMBL/GenBank/DDBJ whole genome shotgun (WGS) entry which is preliminary data.</text>
</comment>
<dbReference type="Pfam" id="PF01925">
    <property type="entry name" value="TauE"/>
    <property type="match status" value="1"/>
</dbReference>
<feature type="transmembrane region" description="Helical" evidence="8">
    <location>
        <begin position="194"/>
        <end position="214"/>
    </location>
</feature>
<accession>A0ABX0W488</accession>
<proteinExistence type="inferred from homology"/>
<keyword evidence="10" id="KW-1185">Reference proteome</keyword>
<feature type="transmembrane region" description="Helical" evidence="8">
    <location>
        <begin position="76"/>
        <end position="92"/>
    </location>
</feature>
<organism evidence="9 10">
    <name type="scientific">Parasedimentitalea denitrificans</name>
    <dbReference type="NCBI Taxonomy" id="2211118"/>
    <lineage>
        <taxon>Bacteria</taxon>
        <taxon>Pseudomonadati</taxon>
        <taxon>Pseudomonadota</taxon>
        <taxon>Alphaproteobacteria</taxon>
        <taxon>Rhodobacterales</taxon>
        <taxon>Paracoccaceae</taxon>
        <taxon>Parasedimentitalea</taxon>
    </lineage>
</organism>
<dbReference type="RefSeq" id="WP_167682797.1">
    <property type="nucleotide sequence ID" value="NZ_QHLQ01000003.1"/>
</dbReference>
<dbReference type="PANTHER" id="PTHR30269:SF37">
    <property type="entry name" value="MEMBRANE TRANSPORTER PROTEIN"/>
    <property type="match status" value="1"/>
</dbReference>
<dbReference type="PANTHER" id="PTHR30269">
    <property type="entry name" value="TRANSMEMBRANE PROTEIN YFCA"/>
    <property type="match status" value="1"/>
</dbReference>
<evidence type="ECO:0000256" key="2">
    <source>
        <dbReference type="ARBA" id="ARBA00009142"/>
    </source>
</evidence>
<evidence type="ECO:0000313" key="9">
    <source>
        <dbReference type="EMBL" id="NIZ60246.1"/>
    </source>
</evidence>
<evidence type="ECO:0000256" key="6">
    <source>
        <dbReference type="ARBA" id="ARBA00022989"/>
    </source>
</evidence>
<dbReference type="InterPro" id="IPR002781">
    <property type="entry name" value="TM_pro_TauE-like"/>
</dbReference>
<feature type="transmembrane region" description="Helical" evidence="8">
    <location>
        <begin position="43"/>
        <end position="64"/>
    </location>
</feature>
<keyword evidence="4 8" id="KW-1003">Cell membrane</keyword>
<comment type="subcellular location">
    <subcellularLocation>
        <location evidence="1 8">Cell membrane</location>
        <topology evidence="1 8">Multi-pass membrane protein</topology>
    </subcellularLocation>
</comment>
<sequence length="251" mass="26648">MLDAGTILLTLSGVFVIAFMKGGFGGGFAIVGIPLLALVMDPFQAGALLAPLFVVMDVVALRYWSPSTWSKVDLKLLLPGLLVGIAIGTIVLDHLDARAVSIAMAVITLTFAAMWFRKGGTIKPKPRSTPKAIAAGVGSGITTMVAHSGGPPLALYMLGLGLPKAIYAGTTSLFFTAGNLVKVVPWLWVAQPSAATWVLMGLSLPIIPFGVWLGWRLHERLDQAQLYRLCYLLLCVTALKLLWDGVSGYLG</sequence>
<evidence type="ECO:0000313" key="10">
    <source>
        <dbReference type="Proteomes" id="UP001429564"/>
    </source>
</evidence>